<evidence type="ECO:0000313" key="1">
    <source>
        <dbReference type="EMBL" id="KVG58132.1"/>
    </source>
</evidence>
<protein>
    <submittedName>
        <fullName evidence="1">Uncharacterized protein</fullName>
    </submittedName>
</protein>
<proteinExistence type="predicted"/>
<comment type="caution">
    <text evidence="1">The sequence shown here is derived from an EMBL/GenBank/DDBJ whole genome shotgun (WGS) entry which is preliminary data.</text>
</comment>
<dbReference type="OrthoDB" id="9030944at2"/>
<name>A0A103QYX8_9BURK</name>
<dbReference type="Proteomes" id="UP000064029">
    <property type="component" value="Unassembled WGS sequence"/>
</dbReference>
<sequence>MTRFDLLAHLVTSQLAARIQTGRWLPPDVLVASMRTWLSCHRIEYDWLERVRIGAASVTLSHDIYDMATARDDRRDDGGRSPADLDAPQLKALRARCDALLQHLHGGGEDAS</sequence>
<evidence type="ECO:0000313" key="2">
    <source>
        <dbReference type="Proteomes" id="UP000064029"/>
    </source>
</evidence>
<reference evidence="1 2" key="1">
    <citation type="submission" date="2015-11" db="EMBL/GenBank/DDBJ databases">
        <title>Expanding the genomic diversity of Burkholderia species for the development of highly accurate diagnostics.</title>
        <authorList>
            <person name="Sahl J."/>
            <person name="Keim P."/>
            <person name="Wagner D."/>
        </authorList>
    </citation>
    <scope>NUCLEOTIDE SEQUENCE [LARGE SCALE GENOMIC DNA]</scope>
    <source>
        <strain evidence="1 2">MSMB2036</strain>
    </source>
</reference>
<organism evidence="1 2">
    <name type="scientific">Burkholderia ubonensis</name>
    <dbReference type="NCBI Taxonomy" id="101571"/>
    <lineage>
        <taxon>Bacteria</taxon>
        <taxon>Pseudomonadati</taxon>
        <taxon>Pseudomonadota</taxon>
        <taxon>Betaproteobacteria</taxon>
        <taxon>Burkholderiales</taxon>
        <taxon>Burkholderiaceae</taxon>
        <taxon>Burkholderia</taxon>
        <taxon>Burkholderia cepacia complex</taxon>
    </lineage>
</organism>
<dbReference type="AlphaFoldDB" id="A0A103QYX8"/>
<dbReference type="RefSeq" id="WP_059756803.1">
    <property type="nucleotide sequence ID" value="NZ_CP013416.1"/>
</dbReference>
<gene>
    <name evidence="1" type="ORF">WJ33_34300</name>
</gene>
<accession>A0A103QYX8</accession>
<dbReference type="EMBL" id="LOXM01000232">
    <property type="protein sequence ID" value="KVG58132.1"/>
    <property type="molecule type" value="Genomic_DNA"/>
</dbReference>